<dbReference type="Gene3D" id="3.40.50.1110">
    <property type="entry name" value="SGNH hydrolase"/>
    <property type="match status" value="1"/>
</dbReference>
<dbReference type="AlphaFoldDB" id="A0A0A7FSG2"/>
<sequence length="191" mass="21689">MDSKENCIVLLGDSLTFEYGVPKKDSWSYKLKEALKDYTVLNKGINGDTTSSMLTRYYKDVISNNPKTIFIMGGTNDLLSGRNVDYIAGNISLLIKEGLECGANIIVGIPPIIIKDMAEKLFMESEHYKQCEEGLPILREKIISLNKKYPFKYVDLYKLTKDHINEKIFLDGIHLNKKGNELIINSILDVF</sequence>
<dbReference type="PANTHER" id="PTHR30383">
    <property type="entry name" value="THIOESTERASE 1/PROTEASE 1/LYSOPHOSPHOLIPASE L1"/>
    <property type="match status" value="1"/>
</dbReference>
<dbReference type="RefSeq" id="WP_039313320.1">
    <property type="nucleotide sequence ID" value="NZ_CP006905.1"/>
</dbReference>
<evidence type="ECO:0000313" key="2">
    <source>
        <dbReference type="EMBL" id="AIY82508.1"/>
    </source>
</evidence>
<name>A0A0A7FSG2_9CLOT</name>
<dbReference type="GO" id="GO:0004622">
    <property type="term" value="F:phosphatidylcholine lysophospholipase activity"/>
    <property type="evidence" value="ECO:0007669"/>
    <property type="project" value="TreeGrafter"/>
</dbReference>
<evidence type="ECO:0000259" key="1">
    <source>
        <dbReference type="Pfam" id="PF13472"/>
    </source>
</evidence>
<keyword evidence="2" id="KW-0378">Hydrolase</keyword>
<dbReference type="OrthoDB" id="9777593at2"/>
<organism evidence="2 3">
    <name type="scientific">Clostridium baratii str. Sullivan</name>
    <dbReference type="NCBI Taxonomy" id="1415775"/>
    <lineage>
        <taxon>Bacteria</taxon>
        <taxon>Bacillati</taxon>
        <taxon>Bacillota</taxon>
        <taxon>Clostridia</taxon>
        <taxon>Eubacteriales</taxon>
        <taxon>Clostridiaceae</taxon>
        <taxon>Clostridium</taxon>
    </lineage>
</organism>
<accession>A0A0A7FSG2</accession>
<dbReference type="SUPFAM" id="SSF52266">
    <property type="entry name" value="SGNH hydrolase"/>
    <property type="match status" value="1"/>
</dbReference>
<dbReference type="InterPro" id="IPR013830">
    <property type="entry name" value="SGNH_hydro"/>
</dbReference>
<dbReference type="STRING" id="1561.NPD11_1442"/>
<gene>
    <name evidence="2" type="ORF">U729_1570</name>
</gene>
<dbReference type="PANTHER" id="PTHR30383:SF5">
    <property type="entry name" value="SGNH HYDROLASE-TYPE ESTERASE DOMAIN-CONTAINING PROTEIN"/>
    <property type="match status" value="1"/>
</dbReference>
<protein>
    <submittedName>
        <fullName evidence="2">GDSL-like Lipase/Acylhydrolase family protein</fullName>
    </submittedName>
</protein>
<dbReference type="Pfam" id="PF13472">
    <property type="entry name" value="Lipase_GDSL_2"/>
    <property type="match status" value="1"/>
</dbReference>
<evidence type="ECO:0000313" key="3">
    <source>
        <dbReference type="Proteomes" id="UP000030635"/>
    </source>
</evidence>
<feature type="domain" description="SGNH hydrolase-type esterase" evidence="1">
    <location>
        <begin position="10"/>
        <end position="182"/>
    </location>
</feature>
<dbReference type="Proteomes" id="UP000030635">
    <property type="component" value="Chromosome"/>
</dbReference>
<dbReference type="KEGG" id="cbv:U729_1570"/>
<keyword evidence="3" id="KW-1185">Reference proteome</keyword>
<dbReference type="EMBL" id="CP006905">
    <property type="protein sequence ID" value="AIY82508.1"/>
    <property type="molecule type" value="Genomic_DNA"/>
</dbReference>
<dbReference type="InterPro" id="IPR051532">
    <property type="entry name" value="Ester_Hydrolysis_Enzymes"/>
</dbReference>
<dbReference type="InterPro" id="IPR036514">
    <property type="entry name" value="SGNH_hydro_sf"/>
</dbReference>
<dbReference type="HOGENOM" id="CLU_051989_9_0_9"/>
<proteinExistence type="predicted"/>
<dbReference type="eggNOG" id="COG2755">
    <property type="taxonomic scope" value="Bacteria"/>
</dbReference>
<reference evidence="2 3" key="1">
    <citation type="journal article" date="2015" name="Infect. Genet. Evol.">
        <title>Genomic sequences of six botulinum neurotoxin-producing strains representing three clostridial species illustrate the mobility and diversity of botulinum neurotoxin genes.</title>
        <authorList>
            <person name="Smith T.J."/>
            <person name="Hill K.K."/>
            <person name="Xie G."/>
            <person name="Foley B.T."/>
            <person name="Williamson C.H."/>
            <person name="Foster J.T."/>
            <person name="Johnson S.L."/>
            <person name="Chertkov O."/>
            <person name="Teshima H."/>
            <person name="Gibbons H.S."/>
            <person name="Johnsky L.A."/>
            <person name="Karavis M.A."/>
            <person name="Smith L.A."/>
        </authorList>
    </citation>
    <scope>NUCLEOTIDE SEQUENCE [LARGE SCALE GENOMIC DNA]</scope>
    <source>
        <strain evidence="2">Sullivan</strain>
    </source>
</reference>